<reference evidence="1 2" key="1">
    <citation type="journal article" date="2016" name="Nat. Commun.">
        <title>Local admixture of amplified and diversified secreted pathogenesis determinants shapes mosaic Toxoplasma gondii genomes.</title>
        <authorList>
            <person name="Lorenzi H."/>
            <person name="Khan A."/>
            <person name="Behnke M.S."/>
            <person name="Namasivayam S."/>
            <person name="Swapna L.S."/>
            <person name="Hadjithomas M."/>
            <person name="Karamycheva S."/>
            <person name="Pinney D."/>
            <person name="Brunk B.P."/>
            <person name="Ajioka J.W."/>
            <person name="Ajzenberg D."/>
            <person name="Boothroyd J.C."/>
            <person name="Boyle J.P."/>
            <person name="Darde M.L."/>
            <person name="Diaz-Miranda M.A."/>
            <person name="Dubey J.P."/>
            <person name="Fritz H.M."/>
            <person name="Gennari S.M."/>
            <person name="Gregory B.D."/>
            <person name="Kim K."/>
            <person name="Saeij J.P."/>
            <person name="Su C."/>
            <person name="White M.W."/>
            <person name="Zhu X.Q."/>
            <person name="Howe D.K."/>
            <person name="Rosenthal B.M."/>
            <person name="Grigg M.E."/>
            <person name="Parkinson J."/>
            <person name="Liu L."/>
            <person name="Kissinger J.C."/>
            <person name="Roos D.S."/>
            <person name="Sibley L.D."/>
        </authorList>
    </citation>
    <scope>NUCLEOTIDE SEQUENCE [LARGE SCALE GENOMIC DNA]</scope>
    <source>
        <strain evidence="1 2">TgCATBr9</strain>
    </source>
</reference>
<dbReference type="EMBL" id="AFHV02000126">
    <property type="protein sequence ID" value="PUA92641.1"/>
    <property type="molecule type" value="Genomic_DNA"/>
</dbReference>
<proteinExistence type="predicted"/>
<dbReference type="Proteomes" id="UP000244488">
    <property type="component" value="Unassembled WGS sequence"/>
</dbReference>
<evidence type="ECO:0000313" key="1">
    <source>
        <dbReference type="EMBL" id="PUA92641.1"/>
    </source>
</evidence>
<evidence type="ECO:0000313" key="2">
    <source>
        <dbReference type="Proteomes" id="UP000244488"/>
    </source>
</evidence>
<protein>
    <submittedName>
        <fullName evidence="1">Uncharacterized protein</fullName>
    </submittedName>
</protein>
<sequence length="184" mass="21425">MRLRFIPPSRRASPLRARCRMQPRLATPRWPLASSPLCLRGACSLTLGRRREDRAADLLRGFSAACQNRPSPQRRRWGGRAVCLTSLLHLRPLPERVLRSIPHVEKWVSRLRLRVLFPSSRSTRTPRHRWRAPARTRSCRLMHTRRLRPSPPSSAPPPFHLLSPSPRLARRSSCLLQVRTRLRR</sequence>
<gene>
    <name evidence="1" type="ORF">TGBR9_380500</name>
</gene>
<organism evidence="1 2">
    <name type="scientific">Toxoplasma gondii TgCATBr9</name>
    <dbReference type="NCBI Taxonomy" id="943120"/>
    <lineage>
        <taxon>Eukaryota</taxon>
        <taxon>Sar</taxon>
        <taxon>Alveolata</taxon>
        <taxon>Apicomplexa</taxon>
        <taxon>Conoidasida</taxon>
        <taxon>Coccidia</taxon>
        <taxon>Eucoccidiorida</taxon>
        <taxon>Eimeriorina</taxon>
        <taxon>Sarcocystidae</taxon>
        <taxon>Toxoplasma</taxon>
    </lineage>
</organism>
<dbReference type="AlphaFoldDB" id="A0A2T6J4X6"/>
<comment type="caution">
    <text evidence="1">The sequence shown here is derived from an EMBL/GenBank/DDBJ whole genome shotgun (WGS) entry which is preliminary data.</text>
</comment>
<name>A0A2T6J4X6_TOXGO</name>
<dbReference type="VEuPathDB" id="ToxoDB:TGBR9_380500"/>
<accession>A0A2T6J4X6</accession>